<protein>
    <submittedName>
        <fullName evidence="1">Uncharacterized protein</fullName>
    </submittedName>
</protein>
<name>A0A164SIN8_9CRUS</name>
<dbReference type="AlphaFoldDB" id="A0A164SIN8"/>
<accession>A0A164SIN8</accession>
<evidence type="ECO:0000313" key="2">
    <source>
        <dbReference type="Proteomes" id="UP000076858"/>
    </source>
</evidence>
<evidence type="ECO:0000313" key="1">
    <source>
        <dbReference type="EMBL" id="KZS09666.1"/>
    </source>
</evidence>
<comment type="caution">
    <text evidence="1">The sequence shown here is derived from an EMBL/GenBank/DDBJ whole genome shotgun (WGS) entry which is preliminary data.</text>
</comment>
<organism evidence="1 2">
    <name type="scientific">Daphnia magna</name>
    <dbReference type="NCBI Taxonomy" id="35525"/>
    <lineage>
        <taxon>Eukaryota</taxon>
        <taxon>Metazoa</taxon>
        <taxon>Ecdysozoa</taxon>
        <taxon>Arthropoda</taxon>
        <taxon>Crustacea</taxon>
        <taxon>Branchiopoda</taxon>
        <taxon>Diplostraca</taxon>
        <taxon>Cladocera</taxon>
        <taxon>Anomopoda</taxon>
        <taxon>Daphniidae</taxon>
        <taxon>Daphnia</taxon>
    </lineage>
</organism>
<sequence>MVARLLIIRWRKEEEEDTEEKYFHFGWRAATDQNRDNGTAARLIK</sequence>
<dbReference type="Proteomes" id="UP000076858">
    <property type="component" value="Unassembled WGS sequence"/>
</dbReference>
<keyword evidence="2" id="KW-1185">Reference proteome</keyword>
<dbReference type="EMBL" id="LRGB01002011">
    <property type="protein sequence ID" value="KZS09666.1"/>
    <property type="molecule type" value="Genomic_DNA"/>
</dbReference>
<proteinExistence type="predicted"/>
<reference evidence="1 2" key="1">
    <citation type="submission" date="2016-03" db="EMBL/GenBank/DDBJ databases">
        <title>EvidentialGene: Evidence-directed Construction of Genes on Genomes.</title>
        <authorList>
            <person name="Gilbert D.G."/>
            <person name="Choi J.-H."/>
            <person name="Mockaitis K."/>
            <person name="Colbourne J."/>
            <person name="Pfrender M."/>
        </authorList>
    </citation>
    <scope>NUCLEOTIDE SEQUENCE [LARGE SCALE GENOMIC DNA]</scope>
    <source>
        <strain evidence="1 2">Xinb3</strain>
        <tissue evidence="1">Complete organism</tissue>
    </source>
</reference>
<gene>
    <name evidence="1" type="ORF">APZ42_026075</name>
</gene>